<dbReference type="Pfam" id="PF07574">
    <property type="entry name" value="SMC_Nse1"/>
    <property type="match status" value="2"/>
</dbReference>
<keyword evidence="11 15" id="KW-0862">Zinc</keyword>
<dbReference type="GO" id="GO:0005634">
    <property type="term" value="C:nucleus"/>
    <property type="evidence" value="ECO:0007669"/>
    <property type="project" value="UniProtKB-SubCell"/>
</dbReference>
<dbReference type="AlphaFoldDB" id="A0A9J6AVF1"/>
<feature type="region of interest" description="Disordered" evidence="16">
    <location>
        <begin position="232"/>
        <end position="287"/>
    </location>
</feature>
<keyword evidence="14 15" id="KW-0539">Nucleus</keyword>
<gene>
    <name evidence="18" type="ORF">H5410_000227</name>
</gene>
<keyword evidence="19" id="KW-1185">Reference proteome</keyword>
<comment type="similarity">
    <text evidence="3 15">Belongs to the NSE1 family.</text>
</comment>
<name>A0A9J6AVF1_SOLCO</name>
<dbReference type="Gene3D" id="3.30.40.10">
    <property type="entry name" value="Zinc/RING finger domain, C3HC4 (zinc finger)"/>
    <property type="match status" value="1"/>
</dbReference>
<dbReference type="OrthoDB" id="185455at2759"/>
<dbReference type="InterPro" id="IPR013083">
    <property type="entry name" value="Znf_RING/FYVE/PHD"/>
</dbReference>
<dbReference type="Proteomes" id="UP000824120">
    <property type="component" value="Chromosome 1"/>
</dbReference>
<evidence type="ECO:0000313" key="18">
    <source>
        <dbReference type="EMBL" id="KAG5628510.1"/>
    </source>
</evidence>
<dbReference type="CDD" id="cd16493">
    <property type="entry name" value="RING-CH-C4HC3_NSE1"/>
    <property type="match status" value="1"/>
</dbReference>
<evidence type="ECO:0000256" key="5">
    <source>
        <dbReference type="ARBA" id="ARBA00019422"/>
    </source>
</evidence>
<evidence type="ECO:0000256" key="15">
    <source>
        <dbReference type="RuleBase" id="RU368018"/>
    </source>
</evidence>
<keyword evidence="6 15" id="KW-0808">Transferase</keyword>
<evidence type="ECO:0000256" key="13">
    <source>
        <dbReference type="ARBA" id="ARBA00023204"/>
    </source>
</evidence>
<evidence type="ECO:0000256" key="8">
    <source>
        <dbReference type="ARBA" id="ARBA00022763"/>
    </source>
</evidence>
<evidence type="ECO:0000313" key="19">
    <source>
        <dbReference type="Proteomes" id="UP000824120"/>
    </source>
</evidence>
<comment type="subcellular location">
    <subcellularLocation>
        <location evidence="2 15">Nucleus</location>
    </subcellularLocation>
</comment>
<evidence type="ECO:0000256" key="2">
    <source>
        <dbReference type="ARBA" id="ARBA00004123"/>
    </source>
</evidence>
<dbReference type="Gene3D" id="1.10.10.10">
    <property type="entry name" value="Winged helix-like DNA-binding domain superfamily/Winged helix DNA-binding domain"/>
    <property type="match status" value="1"/>
</dbReference>
<evidence type="ECO:0000256" key="3">
    <source>
        <dbReference type="ARBA" id="ARBA00010258"/>
    </source>
</evidence>
<dbReference type="EC" id="2.3.2.27" evidence="4 15"/>
<proteinExistence type="inferred from homology"/>
<evidence type="ECO:0000256" key="16">
    <source>
        <dbReference type="SAM" id="MobiDB-lite"/>
    </source>
</evidence>
<keyword evidence="8 15" id="KW-0227">DNA damage</keyword>
<evidence type="ECO:0000256" key="9">
    <source>
        <dbReference type="ARBA" id="ARBA00022771"/>
    </source>
</evidence>
<dbReference type="GO" id="GO:0061630">
    <property type="term" value="F:ubiquitin protein ligase activity"/>
    <property type="evidence" value="ECO:0007669"/>
    <property type="project" value="UniProtKB-EC"/>
</dbReference>
<keyword evidence="7 15" id="KW-0479">Metal-binding</keyword>
<dbReference type="InterPro" id="IPR011513">
    <property type="entry name" value="Nse1"/>
</dbReference>
<protein>
    <recommendedName>
        <fullName evidence="5 15">Non-structural maintenance of chromosomes element 1 homolog</fullName>
        <ecNumber evidence="4 15">2.3.2.27</ecNumber>
    </recommendedName>
</protein>
<evidence type="ECO:0000256" key="11">
    <source>
        <dbReference type="ARBA" id="ARBA00022833"/>
    </source>
</evidence>
<keyword evidence="12 15" id="KW-0233">DNA recombination</keyword>
<evidence type="ECO:0000256" key="7">
    <source>
        <dbReference type="ARBA" id="ARBA00022723"/>
    </source>
</evidence>
<dbReference type="PANTHER" id="PTHR20973:SF0">
    <property type="entry name" value="NON-STRUCTURAL MAINTENANCE OF CHROMOSOMES ELEMENT 1 HOMOLOG"/>
    <property type="match status" value="1"/>
</dbReference>
<evidence type="ECO:0000256" key="10">
    <source>
        <dbReference type="ARBA" id="ARBA00022786"/>
    </source>
</evidence>
<keyword evidence="13 15" id="KW-0234">DNA repair</keyword>
<organism evidence="18 19">
    <name type="scientific">Solanum commersonii</name>
    <name type="common">Commerson's wild potato</name>
    <name type="synonym">Commerson's nightshade</name>
    <dbReference type="NCBI Taxonomy" id="4109"/>
    <lineage>
        <taxon>Eukaryota</taxon>
        <taxon>Viridiplantae</taxon>
        <taxon>Streptophyta</taxon>
        <taxon>Embryophyta</taxon>
        <taxon>Tracheophyta</taxon>
        <taxon>Spermatophyta</taxon>
        <taxon>Magnoliopsida</taxon>
        <taxon>eudicotyledons</taxon>
        <taxon>Gunneridae</taxon>
        <taxon>Pentapetalae</taxon>
        <taxon>asterids</taxon>
        <taxon>lamiids</taxon>
        <taxon>Solanales</taxon>
        <taxon>Solanaceae</taxon>
        <taxon>Solanoideae</taxon>
        <taxon>Solaneae</taxon>
        <taxon>Solanum</taxon>
    </lineage>
</organism>
<dbReference type="GO" id="GO:0008270">
    <property type="term" value="F:zinc ion binding"/>
    <property type="evidence" value="ECO:0007669"/>
    <property type="project" value="UniProtKB-KW"/>
</dbReference>
<comment type="catalytic activity">
    <reaction evidence="1 15">
        <text>S-ubiquitinyl-[E2 ubiquitin-conjugating enzyme]-L-cysteine + [acceptor protein]-L-lysine = [E2 ubiquitin-conjugating enzyme]-L-cysteine + N(6)-ubiquitinyl-[acceptor protein]-L-lysine.</text>
        <dbReference type="EC" id="2.3.2.27"/>
    </reaction>
</comment>
<evidence type="ECO:0000259" key="17">
    <source>
        <dbReference type="Pfam" id="PF08746"/>
    </source>
</evidence>
<dbReference type="Pfam" id="PF08746">
    <property type="entry name" value="zf-RING-like"/>
    <property type="match status" value="1"/>
</dbReference>
<dbReference type="Gene3D" id="3.90.1150.220">
    <property type="match status" value="1"/>
</dbReference>
<feature type="compositionally biased region" description="Basic residues" evidence="16">
    <location>
        <begin position="276"/>
        <end position="287"/>
    </location>
</feature>
<dbReference type="GO" id="GO:0000724">
    <property type="term" value="P:double-strand break repair via homologous recombination"/>
    <property type="evidence" value="ECO:0007669"/>
    <property type="project" value="TreeGrafter"/>
</dbReference>
<dbReference type="GO" id="GO:0030915">
    <property type="term" value="C:Smc5-Smc6 complex"/>
    <property type="evidence" value="ECO:0007669"/>
    <property type="project" value="UniProtKB-UniRule"/>
</dbReference>
<evidence type="ECO:0000256" key="14">
    <source>
        <dbReference type="ARBA" id="ARBA00023242"/>
    </source>
</evidence>
<comment type="caution">
    <text evidence="18">The sequence shown here is derived from an EMBL/GenBank/DDBJ whole genome shotgun (WGS) entry which is preliminary data.</text>
</comment>
<evidence type="ECO:0000256" key="6">
    <source>
        <dbReference type="ARBA" id="ARBA00022679"/>
    </source>
</evidence>
<keyword evidence="9 15" id="KW-0863">Zinc-finger</keyword>
<comment type="subunit">
    <text evidence="15">Component of the Smc5-Smc6 complex.</text>
</comment>
<feature type="domain" description="Non-structural maintenance of chromosomes element 1 RING C4HC3-type" evidence="17">
    <location>
        <begin position="174"/>
        <end position="217"/>
    </location>
</feature>
<evidence type="ECO:0000256" key="4">
    <source>
        <dbReference type="ARBA" id="ARBA00012483"/>
    </source>
</evidence>
<dbReference type="InterPro" id="IPR036388">
    <property type="entry name" value="WH-like_DNA-bd_sf"/>
</dbReference>
<dbReference type="FunFam" id="3.90.1150.220:FF:000002">
    <property type="entry name" value="Non-structural maintenance of chromosomes element 1"/>
    <property type="match status" value="1"/>
</dbReference>
<sequence>MATLSWRHHTLIQALLSRGPLKEKDFQSIFTKITGKSPGNHQSLFNEYLRKINGELAFVQLELRACRNQYDGHVHYGVVNNVLDESSKLGTKYSVPQIAFYKGIFLAGTESQSQGSSTHIPAAFRNFSMSQKERTLEELARDHWLSLTDGKIGLGVRSFLDLRSWFRSNEVPACEVCNEAAVKAELCKNEGCNVRIHMYCLRMKFSKSKAEKVCPGCGTRWHYNIAKVEALDEEEDASAPPESQQPREPSTRKRPRTRAVIDSDTLEPESSQSTRLTRRSVRLKSSG</sequence>
<reference evidence="18 19" key="1">
    <citation type="submission" date="2020-09" db="EMBL/GenBank/DDBJ databases">
        <title>De no assembly of potato wild relative species, Solanum commersonii.</title>
        <authorList>
            <person name="Cho K."/>
        </authorList>
    </citation>
    <scope>NUCLEOTIDE SEQUENCE [LARGE SCALE GENOMIC DNA]</scope>
    <source>
        <strain evidence="18">LZ3.2</strain>
        <tissue evidence="18">Leaf</tissue>
    </source>
</reference>
<dbReference type="EMBL" id="JACXVP010000001">
    <property type="protein sequence ID" value="KAG5628510.1"/>
    <property type="molecule type" value="Genomic_DNA"/>
</dbReference>
<dbReference type="PANTHER" id="PTHR20973">
    <property type="entry name" value="NON-SMC ELEMENT 1-RELATED"/>
    <property type="match status" value="1"/>
</dbReference>
<evidence type="ECO:0000256" key="1">
    <source>
        <dbReference type="ARBA" id="ARBA00000900"/>
    </source>
</evidence>
<accession>A0A9J6AVF1</accession>
<evidence type="ECO:0000256" key="12">
    <source>
        <dbReference type="ARBA" id="ARBA00023172"/>
    </source>
</evidence>
<keyword evidence="10 15" id="KW-0833">Ubl conjugation pathway</keyword>
<dbReference type="InterPro" id="IPR014857">
    <property type="entry name" value="Nse1_RING_C4HC3-type"/>
</dbReference>